<reference evidence="1" key="1">
    <citation type="submission" date="2020-10" db="EMBL/GenBank/DDBJ databases">
        <authorList>
            <person name="Sedaghatjoo S."/>
        </authorList>
    </citation>
    <scope>NUCLEOTIDE SEQUENCE</scope>
    <source>
        <strain evidence="1">AZH3</strain>
    </source>
</reference>
<name>A0ABN7IST9_9BASI</name>
<evidence type="ECO:0000313" key="1">
    <source>
        <dbReference type="EMBL" id="CAD6923816.1"/>
    </source>
</evidence>
<dbReference type="EMBL" id="CAJHJG010002829">
    <property type="protein sequence ID" value="CAD6923816.1"/>
    <property type="molecule type" value="Genomic_DNA"/>
</dbReference>
<organism evidence="1 2">
    <name type="scientific">Tilletia caries</name>
    <name type="common">wheat bunt fungus</name>
    <dbReference type="NCBI Taxonomy" id="13290"/>
    <lineage>
        <taxon>Eukaryota</taxon>
        <taxon>Fungi</taxon>
        <taxon>Dikarya</taxon>
        <taxon>Basidiomycota</taxon>
        <taxon>Ustilaginomycotina</taxon>
        <taxon>Exobasidiomycetes</taxon>
        <taxon>Tilletiales</taxon>
        <taxon>Tilletiaceae</taxon>
        <taxon>Tilletia</taxon>
    </lineage>
</organism>
<dbReference type="Proteomes" id="UP000836402">
    <property type="component" value="Unassembled WGS sequence"/>
</dbReference>
<comment type="caution">
    <text evidence="1">The sequence shown here is derived from an EMBL/GenBank/DDBJ whole genome shotgun (WGS) entry which is preliminary data.</text>
</comment>
<sequence length="233" mass="26174">MKQILIFTEDAHVQLSSPTSSVGTDTTAVEEMPVLSLSSGKGKIYEDYRDGIIVPTPRRAEEEEALMLTAQSEPQDDSSFKLRFMPMLSVTFLMGILRLYPSVVHRNGLMSWRDPWTRHCTMTTCTTAFFSTPFASSADVPADLAPGLHPAWMMPDIVICAMNIAQLLSIFGILATVGMCVSHDYYHRAAAYTRWQESNTVFSRWQQGSIRTPDGKLPARYLGMEPLQRCQRK</sequence>
<evidence type="ECO:0000313" key="2">
    <source>
        <dbReference type="Proteomes" id="UP000836402"/>
    </source>
</evidence>
<protein>
    <submittedName>
        <fullName evidence="1">Uncharacterized protein</fullName>
    </submittedName>
</protein>
<gene>
    <name evidence="1" type="ORF">JKIAZH3_G1655</name>
</gene>
<accession>A0ABN7IST9</accession>
<keyword evidence="2" id="KW-1185">Reference proteome</keyword>
<proteinExistence type="predicted"/>